<organism evidence="1 2">
    <name type="scientific">Purpureocillium lilacinum</name>
    <name type="common">Paecilomyces lilacinus</name>
    <dbReference type="NCBI Taxonomy" id="33203"/>
    <lineage>
        <taxon>Eukaryota</taxon>
        <taxon>Fungi</taxon>
        <taxon>Dikarya</taxon>
        <taxon>Ascomycota</taxon>
        <taxon>Pezizomycotina</taxon>
        <taxon>Sordariomycetes</taxon>
        <taxon>Hypocreomycetidae</taxon>
        <taxon>Hypocreales</taxon>
        <taxon>Ophiocordycipitaceae</taxon>
        <taxon>Purpureocillium</taxon>
    </lineage>
</organism>
<accession>A0ACC4D843</accession>
<reference evidence="1" key="1">
    <citation type="submission" date="2024-12" db="EMBL/GenBank/DDBJ databases">
        <title>Comparative genomics and development of molecular markers within Purpureocillium lilacinum and among Purpureocillium species.</title>
        <authorList>
            <person name="Yeh Z.-Y."/>
            <person name="Ni N.-T."/>
            <person name="Lo P.-H."/>
            <person name="Mushyakhwo K."/>
            <person name="Lin C.-F."/>
            <person name="Nai Y.-S."/>
        </authorList>
    </citation>
    <scope>NUCLEOTIDE SEQUENCE</scope>
    <source>
        <strain evidence="1">NCHU-NPUST-175</strain>
    </source>
</reference>
<evidence type="ECO:0000313" key="1">
    <source>
        <dbReference type="EMBL" id="KAL3952474.1"/>
    </source>
</evidence>
<dbReference type="EMBL" id="JBGNUJ010000012">
    <property type="protein sequence ID" value="KAL3952474.1"/>
    <property type="molecule type" value="Genomic_DNA"/>
</dbReference>
<sequence>MRGETSTPASNVPRAHLADAVHAVRAAVRHAVLVRQDGGLRRVRADEEGVREPEEGVPRDEHEEAEMPSTQMKGPATLLLRRTDPRPANESRPLRGWGANVH</sequence>
<dbReference type="Proteomes" id="UP001638806">
    <property type="component" value="Unassembled WGS sequence"/>
</dbReference>
<name>A0ACC4D843_PURLI</name>
<gene>
    <name evidence="1" type="ORF">ACCO45_012417</name>
</gene>
<keyword evidence="2" id="KW-1185">Reference proteome</keyword>
<comment type="caution">
    <text evidence="1">The sequence shown here is derived from an EMBL/GenBank/DDBJ whole genome shotgun (WGS) entry which is preliminary data.</text>
</comment>
<protein>
    <submittedName>
        <fullName evidence="1">Uncharacterized protein</fullName>
    </submittedName>
</protein>
<evidence type="ECO:0000313" key="2">
    <source>
        <dbReference type="Proteomes" id="UP001638806"/>
    </source>
</evidence>
<proteinExistence type="predicted"/>